<dbReference type="EMBL" id="QGKV02000299">
    <property type="protein sequence ID" value="KAF3596764.1"/>
    <property type="molecule type" value="Genomic_DNA"/>
</dbReference>
<accession>A0ABQ7EIE3</accession>
<organism evidence="1 2">
    <name type="scientific">Brassica cretica</name>
    <name type="common">Mustard</name>
    <dbReference type="NCBI Taxonomy" id="69181"/>
    <lineage>
        <taxon>Eukaryota</taxon>
        <taxon>Viridiplantae</taxon>
        <taxon>Streptophyta</taxon>
        <taxon>Embryophyta</taxon>
        <taxon>Tracheophyta</taxon>
        <taxon>Spermatophyta</taxon>
        <taxon>Magnoliopsida</taxon>
        <taxon>eudicotyledons</taxon>
        <taxon>Gunneridae</taxon>
        <taxon>Pentapetalae</taxon>
        <taxon>rosids</taxon>
        <taxon>malvids</taxon>
        <taxon>Brassicales</taxon>
        <taxon>Brassicaceae</taxon>
        <taxon>Brassiceae</taxon>
        <taxon>Brassica</taxon>
    </lineage>
</organism>
<comment type="caution">
    <text evidence="1">The sequence shown here is derived from an EMBL/GenBank/DDBJ whole genome shotgun (WGS) entry which is preliminary data.</text>
</comment>
<dbReference type="Proteomes" id="UP000266723">
    <property type="component" value="Unassembled WGS sequence"/>
</dbReference>
<evidence type="ECO:0000313" key="2">
    <source>
        <dbReference type="Proteomes" id="UP000266723"/>
    </source>
</evidence>
<keyword evidence="2" id="KW-1185">Reference proteome</keyword>
<sequence>MDTPAGLVDTPARIGNDVERVENSVDCTGEELVVASQSDLTESPDDNSCSLVSPRKTGRQCEKVQDQTVISPSRFHLLADDVPEDTSILVKKHDEGQYDKVNETEEVEEGEITSKEEVVRTLVGKVGIIGVWMLWETMVKLYRDFKGFGDDWKQKKCKTLYDQSTGFQSTCG</sequence>
<reference evidence="1 2" key="1">
    <citation type="journal article" date="2020" name="BMC Genomics">
        <title>Intraspecific diversification of the crop wild relative Brassica cretica Lam. using demographic model selection.</title>
        <authorList>
            <person name="Kioukis A."/>
            <person name="Michalopoulou V.A."/>
            <person name="Briers L."/>
            <person name="Pirintsos S."/>
            <person name="Studholme D.J."/>
            <person name="Pavlidis P."/>
            <person name="Sarris P.F."/>
        </authorList>
    </citation>
    <scope>NUCLEOTIDE SEQUENCE [LARGE SCALE GENOMIC DNA]</scope>
    <source>
        <strain evidence="2">cv. PFS-1207/04</strain>
    </source>
</reference>
<gene>
    <name evidence="1" type="ORF">DY000_02021303</name>
</gene>
<evidence type="ECO:0000313" key="1">
    <source>
        <dbReference type="EMBL" id="KAF3596764.1"/>
    </source>
</evidence>
<proteinExistence type="predicted"/>
<protein>
    <submittedName>
        <fullName evidence="1">Uncharacterized protein</fullName>
    </submittedName>
</protein>
<name>A0ABQ7EIE3_BRACR</name>